<gene>
    <name evidence="1" type="ORF">F383_07410</name>
</gene>
<organism evidence="1 2">
    <name type="scientific">Gossypium arboreum</name>
    <name type="common">Tree cotton</name>
    <name type="synonym">Gossypium nanking</name>
    <dbReference type="NCBI Taxonomy" id="29729"/>
    <lineage>
        <taxon>Eukaryota</taxon>
        <taxon>Viridiplantae</taxon>
        <taxon>Streptophyta</taxon>
        <taxon>Embryophyta</taxon>
        <taxon>Tracheophyta</taxon>
        <taxon>Spermatophyta</taxon>
        <taxon>Magnoliopsida</taxon>
        <taxon>eudicotyledons</taxon>
        <taxon>Gunneridae</taxon>
        <taxon>Pentapetalae</taxon>
        <taxon>rosids</taxon>
        <taxon>malvids</taxon>
        <taxon>Malvales</taxon>
        <taxon>Malvaceae</taxon>
        <taxon>Malvoideae</taxon>
        <taxon>Gossypium</taxon>
    </lineage>
</organism>
<accession>A0A0B0PEI6</accession>
<evidence type="ECO:0000313" key="2">
    <source>
        <dbReference type="Proteomes" id="UP000032142"/>
    </source>
</evidence>
<reference evidence="2" key="1">
    <citation type="submission" date="2014-09" db="EMBL/GenBank/DDBJ databases">
        <authorList>
            <person name="Mudge J."/>
            <person name="Ramaraj T."/>
            <person name="Lindquist I.E."/>
            <person name="Bharti A.K."/>
            <person name="Sundararajan A."/>
            <person name="Cameron C.T."/>
            <person name="Woodward J.E."/>
            <person name="May G.D."/>
            <person name="Brubaker C."/>
            <person name="Broadhvest J."/>
            <person name="Wilkins T.A."/>
        </authorList>
    </citation>
    <scope>NUCLEOTIDE SEQUENCE</scope>
    <source>
        <strain evidence="2">cv. AKA8401</strain>
    </source>
</reference>
<proteinExistence type="predicted"/>
<protein>
    <submittedName>
        <fullName evidence="1">Uncharacterized protein</fullName>
    </submittedName>
</protein>
<keyword evidence="2" id="KW-1185">Reference proteome</keyword>
<dbReference type="Proteomes" id="UP000032142">
    <property type="component" value="Unassembled WGS sequence"/>
</dbReference>
<name>A0A0B0PEI6_GOSAR</name>
<dbReference type="EMBL" id="KN423041">
    <property type="protein sequence ID" value="KHG22849.1"/>
    <property type="molecule type" value="Genomic_DNA"/>
</dbReference>
<evidence type="ECO:0000313" key="1">
    <source>
        <dbReference type="EMBL" id="KHG22849.1"/>
    </source>
</evidence>
<sequence length="11" mass="1381">MPKTRHLPNWT</sequence>